<dbReference type="GO" id="GO:0002181">
    <property type="term" value="P:cytoplasmic translation"/>
    <property type="evidence" value="ECO:0007669"/>
    <property type="project" value="TreeGrafter"/>
</dbReference>
<dbReference type="GO" id="GO:0008270">
    <property type="term" value="F:zinc ion binding"/>
    <property type="evidence" value="ECO:0007669"/>
    <property type="project" value="InterPro"/>
</dbReference>
<keyword evidence="2" id="KW-1185">Reference proteome</keyword>
<dbReference type="Proteomes" id="UP000551758">
    <property type="component" value="Unassembled WGS sequence"/>
</dbReference>
<dbReference type="PANTHER" id="PTHR12010:SF2">
    <property type="entry name" value="40S RIBOSOMAL PROTEIN S29"/>
    <property type="match status" value="1"/>
</dbReference>
<dbReference type="GO" id="GO:0022627">
    <property type="term" value="C:cytosolic small ribosomal subunit"/>
    <property type="evidence" value="ECO:0007669"/>
    <property type="project" value="TreeGrafter"/>
</dbReference>
<dbReference type="AlphaFoldDB" id="A0A7J7FQZ3"/>
<dbReference type="InterPro" id="IPR043140">
    <property type="entry name" value="Ribosomal_uS14_sf"/>
</dbReference>
<protein>
    <submittedName>
        <fullName evidence="1">Uncharacterized protein</fullName>
    </submittedName>
</protein>
<dbReference type="EMBL" id="JACDTQ010000017">
    <property type="protein sequence ID" value="KAF5929674.1"/>
    <property type="molecule type" value="Genomic_DNA"/>
</dbReference>
<dbReference type="InterPro" id="IPR039744">
    <property type="entry name" value="RIbosomal_uS14_euk_arc"/>
</dbReference>
<comment type="caution">
    <text evidence="1">The sequence shown here is derived from an EMBL/GenBank/DDBJ whole genome shotgun (WGS) entry which is preliminary data.</text>
</comment>
<evidence type="ECO:0000313" key="2">
    <source>
        <dbReference type="Proteomes" id="UP000551758"/>
    </source>
</evidence>
<evidence type="ECO:0000313" key="1">
    <source>
        <dbReference type="EMBL" id="KAF5929674.1"/>
    </source>
</evidence>
<dbReference type="GO" id="GO:0003735">
    <property type="term" value="F:structural constituent of ribosome"/>
    <property type="evidence" value="ECO:0007669"/>
    <property type="project" value="InterPro"/>
</dbReference>
<dbReference type="PANTHER" id="PTHR12010">
    <property type="entry name" value="40S RIBOSOMAL PROTEIN S29"/>
    <property type="match status" value="1"/>
</dbReference>
<sequence length="71" mass="7647">KTGHQRLYWSHPRKFGQGSRSCCICSNQHSLTCKYSLSLCPSVSVMNVGQVHKKGQGCGLAAGGQESELGH</sequence>
<accession>A0A7J7FQZ3</accession>
<organism evidence="1 2">
    <name type="scientific">Diceros bicornis minor</name>
    <name type="common">South-central black rhinoceros</name>
    <dbReference type="NCBI Taxonomy" id="77932"/>
    <lineage>
        <taxon>Eukaryota</taxon>
        <taxon>Metazoa</taxon>
        <taxon>Chordata</taxon>
        <taxon>Craniata</taxon>
        <taxon>Vertebrata</taxon>
        <taxon>Euteleostomi</taxon>
        <taxon>Mammalia</taxon>
        <taxon>Eutheria</taxon>
        <taxon>Laurasiatheria</taxon>
        <taxon>Perissodactyla</taxon>
        <taxon>Rhinocerotidae</taxon>
        <taxon>Diceros</taxon>
    </lineage>
</organism>
<gene>
    <name evidence="1" type="ORF">HPG69_002396</name>
</gene>
<name>A0A7J7FQZ3_DICBM</name>
<feature type="non-terminal residue" evidence="1">
    <location>
        <position position="71"/>
    </location>
</feature>
<reference evidence="1 2" key="1">
    <citation type="journal article" date="2020" name="Mol. Biol. Evol.">
        <title>Interspecific Gene Flow and the Evolution of Specialization in Black and White Rhinoceros.</title>
        <authorList>
            <person name="Moodley Y."/>
            <person name="Westbury M.V."/>
            <person name="Russo I.M."/>
            <person name="Gopalakrishnan S."/>
            <person name="Rakotoarivelo A."/>
            <person name="Olsen R.A."/>
            <person name="Prost S."/>
            <person name="Tunstall T."/>
            <person name="Ryder O.A."/>
            <person name="Dalen L."/>
            <person name="Bruford M.W."/>
        </authorList>
    </citation>
    <scope>NUCLEOTIDE SEQUENCE [LARGE SCALE GENOMIC DNA]</scope>
    <source>
        <strain evidence="1">SBR-YM</strain>
        <tissue evidence="1">Skin</tissue>
    </source>
</reference>
<dbReference type="Gene3D" id="4.10.830.10">
    <property type="entry name" value="30s Ribosomal Protein S14, Chain N"/>
    <property type="match status" value="1"/>
</dbReference>
<feature type="non-terminal residue" evidence="1">
    <location>
        <position position="1"/>
    </location>
</feature>
<proteinExistence type="predicted"/>